<sequence length="181" mass="20116">MKQPGRVVELREDHESSKRRKPSDAGTVGLQERRSQLAAERRRLPVYSARAKLVELVRSHDAIVIVGETGSGKTTQIPQFLDQAGFGTVVCTQPRRVAAVTVARRVAEEMGTRLGDKVGYTIRFDDTTSAATRIKYMTDGMLLREALLDPLLSRYKVVILDEAHERTVNTDVLLGLLKGIM</sequence>
<dbReference type="GO" id="GO:0005730">
    <property type="term" value="C:nucleolus"/>
    <property type="evidence" value="ECO:0007669"/>
    <property type="project" value="TreeGrafter"/>
</dbReference>
<evidence type="ECO:0000313" key="10">
    <source>
        <dbReference type="EMBL" id="GFH16678.1"/>
    </source>
</evidence>
<evidence type="ECO:0000256" key="2">
    <source>
        <dbReference type="ARBA" id="ARBA00012552"/>
    </source>
</evidence>
<feature type="non-terminal residue" evidence="10">
    <location>
        <position position="181"/>
    </location>
</feature>
<keyword evidence="3" id="KW-0547">Nucleotide-binding</keyword>
<dbReference type="Gene3D" id="3.40.50.300">
    <property type="entry name" value="P-loop containing nucleotide triphosphate hydrolases"/>
    <property type="match status" value="1"/>
</dbReference>
<dbReference type="GO" id="GO:0003725">
    <property type="term" value="F:double-stranded RNA binding"/>
    <property type="evidence" value="ECO:0007669"/>
    <property type="project" value="TreeGrafter"/>
</dbReference>
<dbReference type="PROSITE" id="PS51192">
    <property type="entry name" value="HELICASE_ATP_BIND_1"/>
    <property type="match status" value="1"/>
</dbReference>
<dbReference type="InterPro" id="IPR049945">
    <property type="entry name" value="AAA_22"/>
</dbReference>
<reference evidence="10 11" key="1">
    <citation type="submission" date="2020-02" db="EMBL/GenBank/DDBJ databases">
        <title>Draft genome sequence of Haematococcus lacustris strain NIES-144.</title>
        <authorList>
            <person name="Morimoto D."/>
            <person name="Nakagawa S."/>
            <person name="Yoshida T."/>
            <person name="Sawayama S."/>
        </authorList>
    </citation>
    <scope>NUCLEOTIDE SEQUENCE [LARGE SCALE GENOMIC DNA]</scope>
    <source>
        <strain evidence="10 11">NIES-144</strain>
    </source>
</reference>
<dbReference type="SMART" id="SM00487">
    <property type="entry name" value="DEXDc"/>
    <property type="match status" value="1"/>
</dbReference>
<evidence type="ECO:0000256" key="3">
    <source>
        <dbReference type="ARBA" id="ARBA00022741"/>
    </source>
</evidence>
<dbReference type="SUPFAM" id="SSF52540">
    <property type="entry name" value="P-loop containing nucleoside triphosphate hydrolases"/>
    <property type="match status" value="1"/>
</dbReference>
<dbReference type="FunFam" id="3.40.50.300:FF:000578">
    <property type="entry name" value="probable ATP-dependent RNA helicase DHX35"/>
    <property type="match status" value="1"/>
</dbReference>
<protein>
    <recommendedName>
        <fullName evidence="2">RNA helicase</fullName>
        <ecNumber evidence="2">3.6.4.13</ecNumber>
    </recommendedName>
</protein>
<organism evidence="10 11">
    <name type="scientific">Haematococcus lacustris</name>
    <name type="common">Green alga</name>
    <name type="synonym">Haematococcus pluvialis</name>
    <dbReference type="NCBI Taxonomy" id="44745"/>
    <lineage>
        <taxon>Eukaryota</taxon>
        <taxon>Viridiplantae</taxon>
        <taxon>Chlorophyta</taxon>
        <taxon>core chlorophytes</taxon>
        <taxon>Chlorophyceae</taxon>
        <taxon>CS clade</taxon>
        <taxon>Chlamydomonadales</taxon>
        <taxon>Haematococcaceae</taxon>
        <taxon>Haematococcus</taxon>
    </lineage>
</organism>
<evidence type="ECO:0000256" key="6">
    <source>
        <dbReference type="ARBA" id="ARBA00022840"/>
    </source>
</evidence>
<dbReference type="GO" id="GO:0045943">
    <property type="term" value="P:positive regulation of transcription by RNA polymerase I"/>
    <property type="evidence" value="ECO:0007669"/>
    <property type="project" value="TreeGrafter"/>
</dbReference>
<dbReference type="PANTHER" id="PTHR18934">
    <property type="entry name" value="ATP-DEPENDENT RNA HELICASE"/>
    <property type="match status" value="1"/>
</dbReference>
<dbReference type="EC" id="3.6.4.13" evidence="2"/>
<dbReference type="InterPro" id="IPR027417">
    <property type="entry name" value="P-loop_NTPase"/>
</dbReference>
<keyword evidence="5 10" id="KW-0347">Helicase</keyword>
<evidence type="ECO:0000256" key="7">
    <source>
        <dbReference type="ARBA" id="ARBA00047984"/>
    </source>
</evidence>
<dbReference type="Pfam" id="PF13401">
    <property type="entry name" value="AAA_22"/>
    <property type="match status" value="1"/>
</dbReference>
<name>A0A699ZCF1_HAELA</name>
<gene>
    <name evidence="10" type="ORF">HaLaN_13145</name>
</gene>
<comment type="caution">
    <text evidence="10">The sequence shown here is derived from an EMBL/GenBank/DDBJ whole genome shotgun (WGS) entry which is preliminary data.</text>
</comment>
<feature type="domain" description="Helicase ATP-binding" evidence="9">
    <location>
        <begin position="54"/>
        <end position="181"/>
    </location>
</feature>
<accession>A0A699ZCF1</accession>
<evidence type="ECO:0000256" key="4">
    <source>
        <dbReference type="ARBA" id="ARBA00022801"/>
    </source>
</evidence>
<dbReference type="AlphaFoldDB" id="A0A699ZCF1"/>
<evidence type="ECO:0000256" key="8">
    <source>
        <dbReference type="SAM" id="MobiDB-lite"/>
    </source>
</evidence>
<dbReference type="EMBL" id="BLLF01001034">
    <property type="protein sequence ID" value="GFH16678.1"/>
    <property type="molecule type" value="Genomic_DNA"/>
</dbReference>
<evidence type="ECO:0000256" key="5">
    <source>
        <dbReference type="ARBA" id="ARBA00022806"/>
    </source>
</evidence>
<dbReference type="PANTHER" id="PTHR18934:SF118">
    <property type="entry name" value="ATP-DEPENDENT RNA HELICASE DHX33"/>
    <property type="match status" value="1"/>
</dbReference>
<evidence type="ECO:0000259" key="9">
    <source>
        <dbReference type="PROSITE" id="PS51192"/>
    </source>
</evidence>
<dbReference type="GO" id="GO:0016887">
    <property type="term" value="F:ATP hydrolysis activity"/>
    <property type="evidence" value="ECO:0007669"/>
    <property type="project" value="InterPro"/>
</dbReference>
<dbReference type="InterPro" id="IPR014001">
    <property type="entry name" value="Helicase_ATP-bd"/>
</dbReference>
<keyword evidence="4" id="KW-0378">Hydrolase</keyword>
<comment type="catalytic activity">
    <reaction evidence="7">
        <text>ATP + H2O = ADP + phosphate + H(+)</text>
        <dbReference type="Rhea" id="RHEA:13065"/>
        <dbReference type="ChEBI" id="CHEBI:15377"/>
        <dbReference type="ChEBI" id="CHEBI:15378"/>
        <dbReference type="ChEBI" id="CHEBI:30616"/>
        <dbReference type="ChEBI" id="CHEBI:43474"/>
        <dbReference type="ChEBI" id="CHEBI:456216"/>
        <dbReference type="EC" id="3.6.4.13"/>
    </reaction>
</comment>
<dbReference type="GO" id="GO:0005524">
    <property type="term" value="F:ATP binding"/>
    <property type="evidence" value="ECO:0007669"/>
    <property type="project" value="UniProtKB-KW"/>
</dbReference>
<evidence type="ECO:0000256" key="1">
    <source>
        <dbReference type="ARBA" id="ARBA00008792"/>
    </source>
</evidence>
<dbReference type="Proteomes" id="UP000485058">
    <property type="component" value="Unassembled WGS sequence"/>
</dbReference>
<dbReference type="GO" id="GO:0003724">
    <property type="term" value="F:RNA helicase activity"/>
    <property type="evidence" value="ECO:0007669"/>
    <property type="project" value="UniProtKB-EC"/>
</dbReference>
<feature type="region of interest" description="Disordered" evidence="8">
    <location>
        <begin position="1"/>
        <end position="34"/>
    </location>
</feature>
<comment type="similarity">
    <text evidence="1">Belongs to the DEAD box helicase family. DEAH subfamily.</text>
</comment>
<evidence type="ECO:0000313" key="11">
    <source>
        <dbReference type="Proteomes" id="UP000485058"/>
    </source>
</evidence>
<proteinExistence type="inferred from homology"/>
<keyword evidence="11" id="KW-1185">Reference proteome</keyword>
<keyword evidence="6" id="KW-0067">ATP-binding</keyword>